<reference evidence="2" key="1">
    <citation type="submission" date="2012-12" db="EMBL/GenBank/DDBJ databases">
        <title>Identification and characterization of a phenylalanine ammonia-lyase gene family in Isatis indigotica Fort.</title>
        <authorList>
            <person name="Liu Q."/>
            <person name="Chen J."/>
            <person name="Zhou X."/>
            <person name="Di P."/>
            <person name="Xiao Y."/>
            <person name="Xuan H."/>
            <person name="Zhang L."/>
            <person name="Chen W."/>
        </authorList>
    </citation>
    <scope>NUCLEOTIDE SEQUENCE</scope>
    <source>
        <tissue evidence="2">Salivary gland</tissue>
    </source>
</reference>
<proteinExistence type="evidence at transcript level"/>
<dbReference type="SUPFAM" id="SSF50814">
    <property type="entry name" value="Lipocalins"/>
    <property type="match status" value="1"/>
</dbReference>
<dbReference type="GO" id="GO:0030682">
    <property type="term" value="P:symbiont-mediated perturbation of host defenses"/>
    <property type="evidence" value="ECO:0007669"/>
    <property type="project" value="InterPro"/>
</dbReference>
<protein>
    <submittedName>
        <fullName evidence="2">Putative salivary lipocalin</fullName>
    </submittedName>
</protein>
<evidence type="ECO:0000313" key="2">
    <source>
        <dbReference type="EMBL" id="JAA70360.1"/>
    </source>
</evidence>
<dbReference type="InterPro" id="IPR012674">
    <property type="entry name" value="Calycin"/>
</dbReference>
<organism evidence="2">
    <name type="scientific">Ixodes ricinus</name>
    <name type="common">Common tick</name>
    <name type="synonym">Acarus ricinus</name>
    <dbReference type="NCBI Taxonomy" id="34613"/>
    <lineage>
        <taxon>Eukaryota</taxon>
        <taxon>Metazoa</taxon>
        <taxon>Ecdysozoa</taxon>
        <taxon>Arthropoda</taxon>
        <taxon>Chelicerata</taxon>
        <taxon>Arachnida</taxon>
        <taxon>Acari</taxon>
        <taxon>Parasitiformes</taxon>
        <taxon>Ixodida</taxon>
        <taxon>Ixodoidea</taxon>
        <taxon>Ixodidae</taxon>
        <taxon>Ixodinae</taxon>
        <taxon>Ixodes</taxon>
    </lineage>
</organism>
<dbReference type="GO" id="GO:0043176">
    <property type="term" value="F:amine binding"/>
    <property type="evidence" value="ECO:0007669"/>
    <property type="project" value="InterPro"/>
</dbReference>
<dbReference type="Gene3D" id="2.40.128.20">
    <property type="match status" value="1"/>
</dbReference>
<evidence type="ECO:0000256" key="1">
    <source>
        <dbReference type="SAM" id="MobiDB-lite"/>
    </source>
</evidence>
<dbReference type="EMBL" id="GADI01003448">
    <property type="protein sequence ID" value="JAA70360.1"/>
    <property type="molecule type" value="mRNA"/>
</dbReference>
<dbReference type="AlphaFoldDB" id="A0A0K8RGU5"/>
<dbReference type="Pfam" id="PF02098">
    <property type="entry name" value="His_binding"/>
    <property type="match status" value="1"/>
</dbReference>
<accession>A0A0K8RGU5</accession>
<dbReference type="InterPro" id="IPR002970">
    <property type="entry name" value="Tick_his-bd"/>
</dbReference>
<sequence length="178" mass="19938">MGSYSQEVLPEEDPANFGDQDVTKMVGMTGQHWVKSRTHNVVSLKGVPECEYAKIDTIAGGEGEKKYTLELGARFKGTWISRPQPLTLKTSGSHTQPNVMQFQRNTVDGPQEHKLLYSDYEDCSIVRIKKKENEGLYCDLLQLGSTAGSDPPSPCKEKFDDYCKGEKYEPYSADCETK</sequence>
<name>A0A0K8RGU5_IXORI</name>
<feature type="region of interest" description="Disordered" evidence="1">
    <location>
        <begin position="1"/>
        <end position="20"/>
    </location>
</feature>